<name>A0A6P5GL34_ANACO</name>
<dbReference type="GeneID" id="109724850"/>
<dbReference type="PANTHER" id="PTHR12498:SF0">
    <property type="entry name" value="PROTEIN N-TERMINAL ASPARAGINE AMIDOHYDROLASE"/>
    <property type="match status" value="1"/>
</dbReference>
<dbReference type="GO" id="GO:0006511">
    <property type="term" value="P:ubiquitin-dependent protein catabolic process"/>
    <property type="evidence" value="ECO:0007669"/>
    <property type="project" value="TreeGrafter"/>
</dbReference>
<reference evidence="2 3" key="2">
    <citation type="submission" date="2025-04" db="UniProtKB">
        <authorList>
            <consortium name="RefSeq"/>
        </authorList>
    </citation>
    <scope>IDENTIFICATION</scope>
    <source>
        <tissue evidence="2 3">Leaf</tissue>
    </source>
</reference>
<dbReference type="Proteomes" id="UP000515123">
    <property type="component" value="Linkage group 19"/>
</dbReference>
<dbReference type="GO" id="GO:0005634">
    <property type="term" value="C:nucleus"/>
    <property type="evidence" value="ECO:0007669"/>
    <property type="project" value="TreeGrafter"/>
</dbReference>
<dbReference type="Gramene" id="Aco015682.1.mrna1">
    <property type="protein sequence ID" value="Aco015682.1.mrna1"/>
    <property type="gene ID" value="Aco015682.1.path1"/>
</dbReference>
<keyword evidence="1" id="KW-1185">Reference proteome</keyword>
<dbReference type="RefSeq" id="XP_020109381.1">
    <property type="nucleotide sequence ID" value="XM_020253792.1"/>
</dbReference>
<gene>
    <name evidence="3" type="primary">LOC109724850</name>
    <name evidence="2" type="synonym">LOC109705613</name>
</gene>
<sequence>MIFVDGESISISAPNSHLKGREIVELLLRNPTLIAASERLKSMPVRRFSISPPWKHVYVLQREYATVDPAIVKLVGTDEATTCVGLVIRNRYTGMTSVSHMDFPGVVDRGLAQMLQNLSDHEAAFDVHLVGAFDDSSTKHVVHSAGSKGNKIQKGYSLPLCCKIVEALQNSREEFHLQTLCILGHNTTTDSYGNAKPIVGGFWVDTSTGLMTPASFDTSSRCPDEIVRRVRVSVSSGDPTWDGKLLETYDTHNDRFQIAACSWMPSEWKRTALSLQRLSDTEILVQCSTSPSAEPPDFVENQRRIWNYLIEYPDWSHTFPGRKPRVFERAANGGWSRCG</sequence>
<reference evidence="1" key="1">
    <citation type="journal article" date="2015" name="Nat. Genet.">
        <title>The pineapple genome and the evolution of CAM photosynthesis.</title>
        <authorList>
            <person name="Ming R."/>
            <person name="VanBuren R."/>
            <person name="Wai C.M."/>
            <person name="Tang H."/>
            <person name="Schatz M.C."/>
            <person name="Bowers J.E."/>
            <person name="Lyons E."/>
            <person name="Wang M.L."/>
            <person name="Chen J."/>
            <person name="Biggers E."/>
            <person name="Zhang J."/>
            <person name="Huang L."/>
            <person name="Zhang L."/>
            <person name="Miao W."/>
            <person name="Zhang J."/>
            <person name="Ye Z."/>
            <person name="Miao C."/>
            <person name="Lin Z."/>
            <person name="Wang H."/>
            <person name="Zhou H."/>
            <person name="Yim W.C."/>
            <person name="Priest H.D."/>
            <person name="Zheng C."/>
            <person name="Woodhouse M."/>
            <person name="Edger P.P."/>
            <person name="Guyot R."/>
            <person name="Guo H.B."/>
            <person name="Guo H."/>
            <person name="Zheng G."/>
            <person name="Singh R."/>
            <person name="Sharma A."/>
            <person name="Min X."/>
            <person name="Zheng Y."/>
            <person name="Lee H."/>
            <person name="Gurtowski J."/>
            <person name="Sedlazeck F.J."/>
            <person name="Harkess A."/>
            <person name="McKain M.R."/>
            <person name="Liao Z."/>
            <person name="Fang J."/>
            <person name="Liu J."/>
            <person name="Zhang X."/>
            <person name="Zhang Q."/>
            <person name="Hu W."/>
            <person name="Qin Y."/>
            <person name="Wang K."/>
            <person name="Chen L.Y."/>
            <person name="Shirley N."/>
            <person name="Lin Y.R."/>
            <person name="Liu L.Y."/>
            <person name="Hernandez A.G."/>
            <person name="Wright C.L."/>
            <person name="Bulone V."/>
            <person name="Tuskan G.A."/>
            <person name="Heath K."/>
            <person name="Zee F."/>
            <person name="Moore P.H."/>
            <person name="Sunkar R."/>
            <person name="Leebens-Mack J.H."/>
            <person name="Mockler T."/>
            <person name="Bennetzen J.L."/>
            <person name="Freeling M."/>
            <person name="Sankoff D."/>
            <person name="Paterson A.H."/>
            <person name="Zhu X."/>
            <person name="Yang X."/>
            <person name="Smith J.A."/>
            <person name="Cushman J.C."/>
            <person name="Paull R.E."/>
            <person name="Yu Q."/>
        </authorList>
    </citation>
    <scope>NUCLEOTIDE SEQUENCE [LARGE SCALE GENOMIC DNA]</scope>
    <source>
        <strain evidence="1">cv. F153</strain>
    </source>
</reference>
<proteinExistence type="predicted"/>
<protein>
    <submittedName>
        <fullName evidence="2 3">Protein N-terminal asparagine amidohydrolase-like</fullName>
    </submittedName>
</protein>
<dbReference type="Gramene" id="Aco022644.1.mrna1">
    <property type="protein sequence ID" value="Aco022644.1.mrna1"/>
    <property type="gene ID" value="Aco022644.1.path1"/>
</dbReference>
<dbReference type="PANTHER" id="PTHR12498">
    <property type="entry name" value="N-TERMINAL ASPARAGINE AMIDOHYDROLASE"/>
    <property type="match status" value="1"/>
</dbReference>
<dbReference type="GeneID" id="109705613"/>
<organism evidence="3">
    <name type="scientific">Ananas comosus</name>
    <name type="common">Pineapple</name>
    <name type="synonym">Ananas ananas</name>
    <dbReference type="NCBI Taxonomy" id="4615"/>
    <lineage>
        <taxon>Eukaryota</taxon>
        <taxon>Viridiplantae</taxon>
        <taxon>Streptophyta</taxon>
        <taxon>Embryophyta</taxon>
        <taxon>Tracheophyta</taxon>
        <taxon>Spermatophyta</taxon>
        <taxon>Magnoliopsida</taxon>
        <taxon>Liliopsida</taxon>
        <taxon>Poales</taxon>
        <taxon>Bromeliaceae</taxon>
        <taxon>Bromelioideae</taxon>
        <taxon>Ananas</taxon>
    </lineage>
</organism>
<dbReference type="OrthoDB" id="539995at2759"/>
<dbReference type="RefSeq" id="XP_020081945.1">
    <property type="nucleotide sequence ID" value="XM_020226356.1"/>
</dbReference>
<accession>A0A6P5GL34</accession>
<evidence type="ECO:0000313" key="3">
    <source>
        <dbReference type="RefSeq" id="XP_020109381.1"/>
    </source>
</evidence>
<dbReference type="GO" id="GO:0008418">
    <property type="term" value="F:protein-N-terminal asparagine amidohydrolase activity"/>
    <property type="evidence" value="ECO:0007669"/>
    <property type="project" value="InterPro"/>
</dbReference>
<dbReference type="InterPro" id="IPR026750">
    <property type="entry name" value="NTAN1"/>
</dbReference>
<evidence type="ECO:0000313" key="1">
    <source>
        <dbReference type="Proteomes" id="UP000515123"/>
    </source>
</evidence>
<dbReference type="Pfam" id="PF14736">
    <property type="entry name" value="N_Asn_amidohyd"/>
    <property type="match status" value="1"/>
</dbReference>
<evidence type="ECO:0000313" key="2">
    <source>
        <dbReference type="RefSeq" id="XP_020081945.1"/>
    </source>
</evidence>
<dbReference type="AlphaFoldDB" id="A0A6P5GL34"/>